<dbReference type="Proteomes" id="UP001276840">
    <property type="component" value="Unassembled WGS sequence"/>
</dbReference>
<dbReference type="EMBL" id="JAVIJF010000008">
    <property type="protein sequence ID" value="MDX8525521.1"/>
    <property type="molecule type" value="Genomic_DNA"/>
</dbReference>
<reference evidence="1 2" key="1">
    <citation type="submission" date="2023-08" db="EMBL/GenBank/DDBJ databases">
        <title>Implementing the SeqCode for naming new Mesorhizobium species isolated from Vachellia karroo root nodules.</title>
        <authorList>
            <person name="Van Lill M."/>
        </authorList>
    </citation>
    <scope>NUCLEOTIDE SEQUENCE [LARGE SCALE GENOMIC DNA]</scope>
    <source>
        <strain evidence="1 2">MSK 1335</strain>
    </source>
</reference>
<accession>A0ABU4ZNE6</accession>
<organism evidence="1 2">
    <name type="scientific">Mesorhizobium montanum</name>
    <dbReference type="NCBI Taxonomy" id="3072323"/>
    <lineage>
        <taxon>Bacteria</taxon>
        <taxon>Pseudomonadati</taxon>
        <taxon>Pseudomonadota</taxon>
        <taxon>Alphaproteobacteria</taxon>
        <taxon>Hyphomicrobiales</taxon>
        <taxon>Phyllobacteriaceae</taxon>
        <taxon>Mesorhizobium</taxon>
    </lineage>
</organism>
<protein>
    <submittedName>
        <fullName evidence="1">Uncharacterized protein</fullName>
    </submittedName>
</protein>
<evidence type="ECO:0000313" key="2">
    <source>
        <dbReference type="Proteomes" id="UP001276840"/>
    </source>
</evidence>
<comment type="caution">
    <text evidence="1">The sequence shown here is derived from an EMBL/GenBank/DDBJ whole genome shotgun (WGS) entry which is preliminary data.</text>
</comment>
<proteinExistence type="predicted"/>
<gene>
    <name evidence="1" type="ORF">RFM68_13460</name>
</gene>
<evidence type="ECO:0000313" key="1">
    <source>
        <dbReference type="EMBL" id="MDX8525521.1"/>
    </source>
</evidence>
<sequence length="96" mass="11024">MKYFDAVESAVHAIEAYVKSIGKPQLALFAYRYVYFSDGTPKMTKLDEVVEDGGVRKIKEYRRPVTDEEIAIAAWAGVRLHRYETSFCRALYSHQA</sequence>
<name>A0ABU4ZNE6_9HYPH</name>
<dbReference type="RefSeq" id="WP_320233465.1">
    <property type="nucleotide sequence ID" value="NZ_JAVIJF010000008.1"/>
</dbReference>
<keyword evidence="2" id="KW-1185">Reference proteome</keyword>